<name>A0A419ATL6_PECCA</name>
<keyword evidence="6 9" id="KW-0328">Glycosyltransferase</keyword>
<evidence type="ECO:0000256" key="2">
    <source>
        <dbReference type="ARBA" id="ARBA00004889"/>
    </source>
</evidence>
<sequence length="217" mass="24174">MKNTQDEFAKFLIDSQVIEFGEFKLKSSRISPYFFNFGKLSSASLLNKTAHFYARFIIENGLSPDIVFGPAYKGIPLGVATALALQRDFNYEVKYSFNRKEVKSYGDGGLLVGEPLSNASVMIVDDVITSGMTIDDTIEIIRSQGGHPLAYLVALDRQECALDTENSALQAAMERLDLTIFSITTIQHVIGCLQRYGQEQEKIDAIQIYLNKYGAKC</sequence>
<evidence type="ECO:0000256" key="1">
    <source>
        <dbReference type="ARBA" id="ARBA00003769"/>
    </source>
</evidence>
<feature type="binding site" description="in other chain" evidence="9">
    <location>
        <begin position="72"/>
        <end position="73"/>
    </location>
    <ligand>
        <name>5-phospho-alpha-D-ribose 1-diphosphate</name>
        <dbReference type="ChEBI" id="CHEBI:58017"/>
        <note>ligand shared between dimeric partners</note>
    </ligand>
</feature>
<comment type="cofactor">
    <cofactor evidence="9">
        <name>Mg(2+)</name>
        <dbReference type="ChEBI" id="CHEBI:18420"/>
    </cofactor>
</comment>
<dbReference type="GO" id="GO:0005737">
    <property type="term" value="C:cytoplasm"/>
    <property type="evidence" value="ECO:0007669"/>
    <property type="project" value="TreeGrafter"/>
</dbReference>
<keyword evidence="7 9" id="KW-0808">Transferase</keyword>
<comment type="subunit">
    <text evidence="4 9">Homodimer.</text>
</comment>
<comment type="catalytic activity">
    <reaction evidence="9">
        <text>orotidine 5'-phosphate + diphosphate = orotate + 5-phospho-alpha-D-ribose 1-diphosphate</text>
        <dbReference type="Rhea" id="RHEA:10380"/>
        <dbReference type="ChEBI" id="CHEBI:30839"/>
        <dbReference type="ChEBI" id="CHEBI:33019"/>
        <dbReference type="ChEBI" id="CHEBI:57538"/>
        <dbReference type="ChEBI" id="CHEBI:58017"/>
        <dbReference type="EC" id="2.4.2.10"/>
    </reaction>
</comment>
<evidence type="ECO:0000313" key="11">
    <source>
        <dbReference type="EMBL" id="RJL49801.1"/>
    </source>
</evidence>
<feature type="binding site" description="in other chain" evidence="9">
    <location>
        <position position="26"/>
    </location>
    <ligand>
        <name>5-phospho-alpha-D-ribose 1-diphosphate</name>
        <dbReference type="ChEBI" id="CHEBI:58017"/>
        <note>ligand shared between dimeric partners</note>
    </ligand>
</feature>
<dbReference type="NCBIfam" id="TIGR00336">
    <property type="entry name" value="pyrE"/>
    <property type="match status" value="1"/>
</dbReference>
<evidence type="ECO:0000256" key="8">
    <source>
        <dbReference type="ARBA" id="ARBA00022975"/>
    </source>
</evidence>
<dbReference type="CDD" id="cd06223">
    <property type="entry name" value="PRTases_typeI"/>
    <property type="match status" value="1"/>
</dbReference>
<feature type="binding site" description="in other chain" evidence="9">
    <location>
        <begin position="125"/>
        <end position="133"/>
    </location>
    <ligand>
        <name>5-phospho-alpha-D-ribose 1-diphosphate</name>
        <dbReference type="ChEBI" id="CHEBI:58017"/>
        <note>ligand shared between dimeric partners</note>
    </ligand>
</feature>
<dbReference type="EC" id="2.4.2.10" evidence="5 9"/>
<keyword evidence="8 9" id="KW-0665">Pyrimidine biosynthesis</keyword>
<dbReference type="UniPathway" id="UPA00070">
    <property type="reaction ID" value="UER00119"/>
</dbReference>
<dbReference type="InterPro" id="IPR000836">
    <property type="entry name" value="PRTase_dom"/>
</dbReference>
<dbReference type="GO" id="GO:0004588">
    <property type="term" value="F:orotate phosphoribosyltransferase activity"/>
    <property type="evidence" value="ECO:0007669"/>
    <property type="project" value="UniProtKB-UniRule"/>
</dbReference>
<dbReference type="GO" id="GO:0000287">
    <property type="term" value="F:magnesium ion binding"/>
    <property type="evidence" value="ECO:0007669"/>
    <property type="project" value="UniProtKB-UniRule"/>
</dbReference>
<dbReference type="InterPro" id="IPR023031">
    <property type="entry name" value="OPRT"/>
</dbReference>
<dbReference type="RefSeq" id="WP_119874360.1">
    <property type="nucleotide sequence ID" value="NZ_QZDH01000041.1"/>
</dbReference>
<feature type="binding site" evidence="9">
    <location>
        <begin position="34"/>
        <end position="35"/>
    </location>
    <ligand>
        <name>orotate</name>
        <dbReference type="ChEBI" id="CHEBI:30839"/>
    </ligand>
</feature>
<gene>
    <name evidence="9" type="primary">pyrE</name>
    <name evidence="11" type="ORF">D5071_15780</name>
</gene>
<evidence type="ECO:0000313" key="12">
    <source>
        <dbReference type="Proteomes" id="UP000283655"/>
    </source>
</evidence>
<evidence type="ECO:0000259" key="10">
    <source>
        <dbReference type="Pfam" id="PF00156"/>
    </source>
</evidence>
<dbReference type="GO" id="GO:0044205">
    <property type="term" value="P:'de novo' UMP biosynthetic process"/>
    <property type="evidence" value="ECO:0007669"/>
    <property type="project" value="UniProtKB-UniRule"/>
</dbReference>
<dbReference type="InterPro" id="IPR004467">
    <property type="entry name" value="Or_phspho_trans_dom"/>
</dbReference>
<dbReference type="GO" id="GO:0046132">
    <property type="term" value="P:pyrimidine ribonucleoside biosynthetic process"/>
    <property type="evidence" value="ECO:0007669"/>
    <property type="project" value="TreeGrafter"/>
</dbReference>
<dbReference type="SUPFAM" id="SSF53271">
    <property type="entry name" value="PRTase-like"/>
    <property type="match status" value="1"/>
</dbReference>
<evidence type="ECO:0000256" key="6">
    <source>
        <dbReference type="ARBA" id="ARBA00022676"/>
    </source>
</evidence>
<dbReference type="AlphaFoldDB" id="A0A419ATL6"/>
<dbReference type="EMBL" id="QZDH01000041">
    <property type="protein sequence ID" value="RJL49801.1"/>
    <property type="molecule type" value="Genomic_DNA"/>
</dbReference>
<dbReference type="GO" id="GO:0006207">
    <property type="term" value="P:'de novo' pyrimidine nucleobase biosynthetic process"/>
    <property type="evidence" value="ECO:0007669"/>
    <property type="project" value="TreeGrafter"/>
</dbReference>
<comment type="function">
    <text evidence="1 9">Catalyzes the transfer of a ribosyl phosphate group from 5-phosphoribose 1-diphosphate to orotate, leading to the formation of orotidine monophosphate (OMP).</text>
</comment>
<evidence type="ECO:0000256" key="3">
    <source>
        <dbReference type="ARBA" id="ARBA00006340"/>
    </source>
</evidence>
<evidence type="ECO:0000256" key="9">
    <source>
        <dbReference type="HAMAP-Rule" id="MF_01208"/>
    </source>
</evidence>
<feature type="binding site" evidence="9">
    <location>
        <position position="129"/>
    </location>
    <ligand>
        <name>orotate</name>
        <dbReference type="ChEBI" id="CHEBI:30839"/>
    </ligand>
</feature>
<dbReference type="HAMAP" id="MF_01208">
    <property type="entry name" value="PyrE"/>
    <property type="match status" value="1"/>
</dbReference>
<dbReference type="Pfam" id="PF00156">
    <property type="entry name" value="Pribosyltran"/>
    <property type="match status" value="1"/>
</dbReference>
<feature type="domain" description="Phosphoribosyltransferase" evidence="10">
    <location>
        <begin position="50"/>
        <end position="166"/>
    </location>
</feature>
<dbReference type="InterPro" id="IPR029057">
    <property type="entry name" value="PRTase-like"/>
</dbReference>
<proteinExistence type="inferred from homology"/>
<comment type="similarity">
    <text evidence="3 9">Belongs to the purine/pyrimidine phosphoribosyltransferase family. PyrE subfamily.</text>
</comment>
<protein>
    <recommendedName>
        <fullName evidence="5 9">Orotate phosphoribosyltransferase</fullName>
        <shortName evidence="9">OPRT</shortName>
        <shortName evidence="9">OPRTase</shortName>
        <ecNumber evidence="5 9">2.4.2.10</ecNumber>
    </recommendedName>
</protein>
<dbReference type="PANTHER" id="PTHR46683">
    <property type="entry name" value="OROTATE PHOSPHORIBOSYLTRANSFERASE 1-RELATED"/>
    <property type="match status" value="1"/>
</dbReference>
<keyword evidence="9" id="KW-0460">Magnesium</keyword>
<comment type="pathway">
    <text evidence="2 9">Pyrimidine metabolism; UMP biosynthesis via de novo pathway; UMP from orotate: step 1/2.</text>
</comment>
<evidence type="ECO:0000256" key="5">
    <source>
        <dbReference type="ARBA" id="ARBA00011971"/>
    </source>
</evidence>
<dbReference type="Gene3D" id="3.40.50.2020">
    <property type="match status" value="1"/>
</dbReference>
<comment type="caution">
    <text evidence="9">Lacks conserved residue(s) required for the propagation of feature annotation.</text>
</comment>
<dbReference type="PANTHER" id="PTHR46683:SF1">
    <property type="entry name" value="OROTATE PHOSPHORIBOSYLTRANSFERASE 1-RELATED"/>
    <property type="match status" value="1"/>
</dbReference>
<accession>A0A419ATL6</accession>
<evidence type="ECO:0000256" key="4">
    <source>
        <dbReference type="ARBA" id="ARBA00011738"/>
    </source>
</evidence>
<feature type="binding site" evidence="9">
    <location>
        <position position="103"/>
    </location>
    <ligand>
        <name>5-phospho-alpha-D-ribose 1-diphosphate</name>
        <dbReference type="ChEBI" id="CHEBI:58017"/>
        <note>ligand shared between dimeric partners</note>
    </ligand>
</feature>
<feature type="binding site" evidence="9">
    <location>
        <position position="99"/>
    </location>
    <ligand>
        <name>5-phospho-alpha-D-ribose 1-diphosphate</name>
        <dbReference type="ChEBI" id="CHEBI:58017"/>
        <note>ligand shared between dimeric partners</note>
    </ligand>
</feature>
<comment type="caution">
    <text evidence="11">The sequence shown here is derived from an EMBL/GenBank/DDBJ whole genome shotgun (WGS) entry which is preliminary data.</text>
</comment>
<dbReference type="Proteomes" id="UP000283655">
    <property type="component" value="Unassembled WGS sequence"/>
</dbReference>
<feature type="binding site" description="in other chain" evidence="9">
    <location>
        <position position="100"/>
    </location>
    <ligand>
        <name>5-phospho-alpha-D-ribose 1-diphosphate</name>
        <dbReference type="ChEBI" id="CHEBI:58017"/>
        <note>ligand shared between dimeric partners</note>
    </ligand>
</feature>
<reference evidence="11 12" key="1">
    <citation type="submission" date="2018-09" db="EMBL/GenBank/DDBJ databases">
        <title>Phylogenetic diversity of Pectobacterium and Dickeya strains causing blackleg disease of potato in Morocco.</title>
        <authorList>
            <person name="Oulghazi S."/>
            <person name="Moumni M."/>
            <person name="Faure D."/>
        </authorList>
    </citation>
    <scope>NUCLEOTIDE SEQUENCE [LARGE SCALE GENOMIC DNA]</scope>
    <source>
        <strain evidence="11 12">S1.15.11.2D</strain>
    </source>
</reference>
<evidence type="ECO:0000256" key="7">
    <source>
        <dbReference type="ARBA" id="ARBA00022679"/>
    </source>
</evidence>
<organism evidence="11 12">
    <name type="scientific">Pectobacterium carotovorum</name>
    <name type="common">Erwinia carotovora</name>
    <dbReference type="NCBI Taxonomy" id="554"/>
    <lineage>
        <taxon>Bacteria</taxon>
        <taxon>Pseudomonadati</taxon>
        <taxon>Pseudomonadota</taxon>
        <taxon>Gammaproteobacteria</taxon>
        <taxon>Enterobacterales</taxon>
        <taxon>Pectobacteriaceae</taxon>
        <taxon>Pectobacterium</taxon>
    </lineage>
</organism>
<feature type="binding site" evidence="9">
    <location>
        <position position="157"/>
    </location>
    <ligand>
        <name>orotate</name>
        <dbReference type="ChEBI" id="CHEBI:30839"/>
    </ligand>
</feature>